<proteinExistence type="predicted"/>
<reference evidence="1" key="1">
    <citation type="submission" date="2021-03" db="EMBL/GenBank/DDBJ databases">
        <title>Evolutionary priming and transition to the ectomycorrhizal habit in an iconic lineage of mushroom-forming fungi: is preadaptation a requirement?</title>
        <authorList>
            <consortium name="DOE Joint Genome Institute"/>
            <person name="Looney B.P."/>
            <person name="Miyauchi S."/>
            <person name="Morin E."/>
            <person name="Drula E."/>
            <person name="Courty P.E."/>
            <person name="Chicoki N."/>
            <person name="Fauchery L."/>
            <person name="Kohler A."/>
            <person name="Kuo A."/>
            <person name="LaButti K."/>
            <person name="Pangilinan J."/>
            <person name="Lipzen A."/>
            <person name="Riley R."/>
            <person name="Andreopoulos W."/>
            <person name="He G."/>
            <person name="Johnson J."/>
            <person name="Barry K.W."/>
            <person name="Grigoriev I.V."/>
            <person name="Nagy L."/>
            <person name="Hibbett D."/>
            <person name="Henrissat B."/>
            <person name="Matheny P.B."/>
            <person name="Labbe J."/>
            <person name="Martin A.F."/>
        </authorList>
    </citation>
    <scope>NUCLEOTIDE SEQUENCE</scope>
    <source>
        <strain evidence="1">BPL698</strain>
    </source>
</reference>
<gene>
    <name evidence="1" type="ORF">F5148DRAFT_1173692</name>
</gene>
<sequence>MAEQSAQNQSQMQQAAGPSHSRKRPRKGRKGGAIPTNAASTTPAPEAHASTANGTEEAYSNFIDTETSAAKSDVQAEASQEQDLCWICAEPVKYYAVSECNHRTCHVCALRLRALYKKQGCTFCKELQPTVMFTVSADAPFLSYAPENVPYRDEKLAISFETEEMMQDSLILLRFNCPDPSCDYIATGWNDLELHVRGAHKRFMCALCISHKKVFSHEHALYTFPQYSTHLPSAHRRQQKGVPKDQVEGGVHPLCEFCNECFFGDDELYGHMRHSHEECFICKRNEIRDKYFKDYNALEQHFEQAHHPCSNHICQARKFVVFGSKIDLQAHMVEEHGTEMSSRDKKDARRVSAAFEFQDTSSSSSRRRGGGPGGGGGGRDRGQRDSQPQSAPRPTQASDSRHSFIGAHSTTVGDVNSSSLEPSRRQSPSPPPSFMDPVTAERYTAIFSRLRILIEHHANAIAGVKLALRDYTASQSGARDLISTVWNTLDRDLDATASIITLVVDFLEEEEKKMDLLGAWNTFKIERRREFPDLIIVPTSMGTDYASIANSRVLNAHRVAPPRQSQRAVWDRVAQAAERGATFSPLRTPPSLNAPHPASTGPTPNVRRQGLRNTAWSASAASVSAGGGGSGSSNYNNNASSVSQGGKPAPAPAPPPPAPALTNAAFPMLPSSAASRGRPVVSARTSQLRHILGSAPPTTSAWAPGRVGQDNAVGVGVEDGATAAAEVGASGRKRGKGKQKQTLFMLGSYPSTGAGRQE</sequence>
<dbReference type="EMBL" id="JAGFNK010000027">
    <property type="protein sequence ID" value="KAI9511097.1"/>
    <property type="molecule type" value="Genomic_DNA"/>
</dbReference>
<keyword evidence="2" id="KW-1185">Reference proteome</keyword>
<accession>A0ACC0UJU1</accession>
<name>A0ACC0UJU1_9AGAM</name>
<comment type="caution">
    <text evidence="1">The sequence shown here is derived from an EMBL/GenBank/DDBJ whole genome shotgun (WGS) entry which is preliminary data.</text>
</comment>
<evidence type="ECO:0000313" key="1">
    <source>
        <dbReference type="EMBL" id="KAI9511097.1"/>
    </source>
</evidence>
<evidence type="ECO:0000313" key="2">
    <source>
        <dbReference type="Proteomes" id="UP001207468"/>
    </source>
</evidence>
<protein>
    <submittedName>
        <fullName evidence="1">Uncharacterized protein</fullName>
    </submittedName>
</protein>
<organism evidence="1 2">
    <name type="scientific">Russula earlei</name>
    <dbReference type="NCBI Taxonomy" id="71964"/>
    <lineage>
        <taxon>Eukaryota</taxon>
        <taxon>Fungi</taxon>
        <taxon>Dikarya</taxon>
        <taxon>Basidiomycota</taxon>
        <taxon>Agaricomycotina</taxon>
        <taxon>Agaricomycetes</taxon>
        <taxon>Russulales</taxon>
        <taxon>Russulaceae</taxon>
        <taxon>Russula</taxon>
    </lineage>
</organism>
<dbReference type="Proteomes" id="UP001207468">
    <property type="component" value="Unassembled WGS sequence"/>
</dbReference>